<dbReference type="Proteomes" id="UP000041254">
    <property type="component" value="Unassembled WGS sequence"/>
</dbReference>
<dbReference type="Gene3D" id="2.60.120.10">
    <property type="entry name" value="Jelly Rolls"/>
    <property type="match status" value="5"/>
</dbReference>
<dbReference type="PROSITE" id="PS00889">
    <property type="entry name" value="CNMP_BINDING_2"/>
    <property type="match status" value="2"/>
</dbReference>
<dbReference type="GO" id="GO:0004862">
    <property type="term" value="F:cAMP-dependent protein kinase inhibitor activity"/>
    <property type="evidence" value="ECO:0007669"/>
    <property type="project" value="TreeGrafter"/>
</dbReference>
<accession>A0A0G4EMT7</accession>
<evidence type="ECO:0000256" key="1">
    <source>
        <dbReference type="SAM" id="MobiDB-lite"/>
    </source>
</evidence>
<dbReference type="OMA" id="ECFRRLQ"/>
<feature type="domain" description="Cyclic nucleotide-binding" evidence="2">
    <location>
        <begin position="282"/>
        <end position="403"/>
    </location>
</feature>
<dbReference type="InParanoid" id="A0A0G4EMT7"/>
<feature type="compositionally biased region" description="Polar residues" evidence="1">
    <location>
        <begin position="448"/>
        <end position="463"/>
    </location>
</feature>
<dbReference type="PANTHER" id="PTHR11635">
    <property type="entry name" value="CAMP-DEPENDENT PROTEIN KINASE REGULATORY CHAIN"/>
    <property type="match status" value="1"/>
</dbReference>
<evidence type="ECO:0000313" key="4">
    <source>
        <dbReference type="Proteomes" id="UP000041254"/>
    </source>
</evidence>
<dbReference type="InterPro" id="IPR014710">
    <property type="entry name" value="RmlC-like_jellyroll"/>
</dbReference>
<dbReference type="GO" id="GO:0030552">
    <property type="term" value="F:cAMP binding"/>
    <property type="evidence" value="ECO:0007669"/>
    <property type="project" value="TreeGrafter"/>
</dbReference>
<dbReference type="OrthoDB" id="417078at2759"/>
<keyword evidence="4" id="KW-1185">Reference proteome</keyword>
<feature type="region of interest" description="Disordered" evidence="1">
    <location>
        <begin position="776"/>
        <end position="833"/>
    </location>
</feature>
<dbReference type="GO" id="GO:0005829">
    <property type="term" value="C:cytosol"/>
    <property type="evidence" value="ECO:0007669"/>
    <property type="project" value="TreeGrafter"/>
</dbReference>
<evidence type="ECO:0000313" key="3">
    <source>
        <dbReference type="EMBL" id="CEL98129.1"/>
    </source>
</evidence>
<dbReference type="InterPro" id="IPR018490">
    <property type="entry name" value="cNMP-bd_dom_sf"/>
</dbReference>
<dbReference type="PROSITE" id="PS00888">
    <property type="entry name" value="CNMP_BINDING_1"/>
    <property type="match status" value="3"/>
</dbReference>
<dbReference type="Pfam" id="PF00027">
    <property type="entry name" value="cNMP_binding"/>
    <property type="match status" value="5"/>
</dbReference>
<organism evidence="3 4">
    <name type="scientific">Vitrella brassicaformis (strain CCMP3155)</name>
    <dbReference type="NCBI Taxonomy" id="1169540"/>
    <lineage>
        <taxon>Eukaryota</taxon>
        <taxon>Sar</taxon>
        <taxon>Alveolata</taxon>
        <taxon>Colpodellida</taxon>
        <taxon>Vitrellaceae</taxon>
        <taxon>Vitrella</taxon>
    </lineage>
</organism>
<feature type="compositionally biased region" description="Acidic residues" evidence="1">
    <location>
        <begin position="438"/>
        <end position="447"/>
    </location>
</feature>
<proteinExistence type="predicted"/>
<dbReference type="AlphaFoldDB" id="A0A0G4EMT7"/>
<dbReference type="SUPFAM" id="SSF51206">
    <property type="entry name" value="cAMP-binding domain-like"/>
    <property type="match status" value="5"/>
</dbReference>
<feature type="region of interest" description="Disordered" evidence="1">
    <location>
        <begin position="407"/>
        <end position="464"/>
    </location>
</feature>
<dbReference type="GO" id="GO:0034236">
    <property type="term" value="F:protein kinase A catalytic subunit binding"/>
    <property type="evidence" value="ECO:0007669"/>
    <property type="project" value="TreeGrafter"/>
</dbReference>
<dbReference type="EMBL" id="CDMY01000263">
    <property type="protein sequence ID" value="CEL98129.1"/>
    <property type="molecule type" value="Genomic_DNA"/>
</dbReference>
<feature type="region of interest" description="Disordered" evidence="1">
    <location>
        <begin position="65"/>
        <end position="128"/>
    </location>
</feature>
<feature type="compositionally biased region" description="Acidic residues" evidence="1">
    <location>
        <begin position="795"/>
        <end position="804"/>
    </location>
</feature>
<gene>
    <name evidence="3" type="ORF">Vbra_4016</name>
</gene>
<dbReference type="InterPro" id="IPR050503">
    <property type="entry name" value="cAMP-dep_PK_reg_su-like"/>
</dbReference>
<dbReference type="PRINTS" id="PR00103">
    <property type="entry name" value="CAMPKINASE"/>
</dbReference>
<dbReference type="CDD" id="cd00038">
    <property type="entry name" value="CAP_ED"/>
    <property type="match status" value="5"/>
</dbReference>
<evidence type="ECO:0000259" key="2">
    <source>
        <dbReference type="PROSITE" id="PS50042"/>
    </source>
</evidence>
<dbReference type="PhylomeDB" id="A0A0G4EMT7"/>
<dbReference type="VEuPathDB" id="CryptoDB:Vbra_4016"/>
<feature type="domain" description="Cyclic nucleotide-binding" evidence="2">
    <location>
        <begin position="886"/>
        <end position="941"/>
    </location>
</feature>
<dbReference type="InterPro" id="IPR000595">
    <property type="entry name" value="cNMP-bd_dom"/>
</dbReference>
<dbReference type="PANTHER" id="PTHR11635:SF152">
    <property type="entry name" value="CAMP-DEPENDENT PROTEIN KINASE TYPE I REGULATORY SUBUNIT-RELATED"/>
    <property type="match status" value="1"/>
</dbReference>
<feature type="domain" description="Cyclic nucleotide-binding" evidence="2">
    <location>
        <begin position="635"/>
        <end position="763"/>
    </location>
</feature>
<dbReference type="STRING" id="1169540.A0A0G4EMT7"/>
<reference evidence="3 4" key="1">
    <citation type="submission" date="2014-11" db="EMBL/GenBank/DDBJ databases">
        <authorList>
            <person name="Zhu J."/>
            <person name="Qi W."/>
            <person name="Song R."/>
        </authorList>
    </citation>
    <scope>NUCLEOTIDE SEQUENCE [LARGE SCALE GENOMIC DNA]</scope>
</reference>
<dbReference type="GO" id="GO:0005952">
    <property type="term" value="C:cAMP-dependent protein kinase complex"/>
    <property type="evidence" value="ECO:0007669"/>
    <property type="project" value="InterPro"/>
</dbReference>
<feature type="domain" description="Cyclic nucleotide-binding" evidence="2">
    <location>
        <begin position="505"/>
        <end position="632"/>
    </location>
</feature>
<feature type="compositionally biased region" description="Pro residues" evidence="1">
    <location>
        <begin position="816"/>
        <end position="828"/>
    </location>
</feature>
<dbReference type="PROSITE" id="PS50042">
    <property type="entry name" value="CNMP_BINDING_3"/>
    <property type="match status" value="5"/>
</dbReference>
<dbReference type="SMART" id="SM00100">
    <property type="entry name" value="cNMP"/>
    <property type="match status" value="4"/>
</dbReference>
<sequence length="972" mass="108808">MSWKIKRASEYYARHGIQELLTNMLVELGRTLPEEPIDAMVTYLHEAKAQREAQSSATAAEKLTQGMSGLNGGRGSNTELSQRGSDAGINYDSPGEASPVHEPAGPTYTRKRRENVFSETTTDEDPDWKAPVYEKSEESKDSILKSLNKNILFAELEPEEEKVLVDAFFEITYNEGDLIIKQGDEGDQYYILEDGVCECFVRIPGKEAEYESEHGKLVFTYNPGMAFGELALMYNAPRAATIQAKTPAKVWALDRKTFKKVLQVSSQKARDVQLGFVDKFEMFSSLSRFEKLRLLEALRAEHFSEGERIIQQGDPGDAFYMIEEGECMCVVEDENGNEVECFRRLQGGDFFGELALLSNKPRAVSVDAVVDTKVYTLDAEAFERLLGPLSDVLRRNMDLYAKWMAKVKKEDEGDEQSPSSRDVDTTLSEATRSRHDDEDQEQEETDESPASRTASPEAQSIYTRNRRANVMGESLEDDADFVPPVIPKTAEDEQVIFSAVGKNVLFSHLAKEETRVIVDAMEAKHLEQGELIIKQGDDGNHWYILEDGVCECFVRIPGKEAEYESEDGKLVFTYNPGMAFGELALMYNAPRAATIQAKTPAKVWALDRKTFKKVLQQTSQATRDVQMDFINRFEMFDELSKFEKLRLLEALEARYVEAGQRIIQQGDTGHEFFMIESGECKCVVTNEHGEESECFRRLQESGTHSLGGDFFGELALLRKKPRAVSVDAVTDVKVYVLEEEAFERLLGPLEEILRRNMDNYAVYMRKLGLQIEDAGEQQAKEDEAQQYSAVSMADEGGEGQDGDAADLKSEYDESAPPSPTAASGPPPAAVRSRRANVMGESLEDDADFVPPVIPKTAEDEQVIFSAVGKNVLFSHLAKEETRVIGGDFFGELALLRKKPRAVSVDAVTDVKVYVLEEEAFERLLGPLEEILRRNMDNYAVYMKKLGLQIEDAGEQQVGTTSRMSAAPLGCIH</sequence>
<dbReference type="InterPro" id="IPR018488">
    <property type="entry name" value="cNMP-bd_CS"/>
</dbReference>
<name>A0A0G4EMT7_VITBC</name>
<feature type="compositionally biased region" description="Polar residues" evidence="1">
    <location>
        <begin position="416"/>
        <end position="430"/>
    </location>
</feature>
<protein>
    <recommendedName>
        <fullName evidence="2">Cyclic nucleotide-binding domain-containing protein</fullName>
    </recommendedName>
</protein>
<feature type="domain" description="Cyclic nucleotide-binding" evidence="2">
    <location>
        <begin position="152"/>
        <end position="279"/>
    </location>
</feature>